<feature type="non-terminal residue" evidence="2">
    <location>
        <position position="151"/>
    </location>
</feature>
<reference evidence="2" key="1">
    <citation type="journal article" date="2015" name="Nature">
        <title>Complex archaea that bridge the gap between prokaryotes and eukaryotes.</title>
        <authorList>
            <person name="Spang A."/>
            <person name="Saw J.H."/>
            <person name="Jorgensen S.L."/>
            <person name="Zaremba-Niedzwiedzka K."/>
            <person name="Martijn J."/>
            <person name="Lind A.E."/>
            <person name="van Eijk R."/>
            <person name="Schleper C."/>
            <person name="Guy L."/>
            <person name="Ettema T.J."/>
        </authorList>
    </citation>
    <scope>NUCLEOTIDE SEQUENCE</scope>
</reference>
<feature type="compositionally biased region" description="Polar residues" evidence="1">
    <location>
        <begin position="45"/>
        <end position="54"/>
    </location>
</feature>
<comment type="caution">
    <text evidence="2">The sequence shown here is derived from an EMBL/GenBank/DDBJ whole genome shotgun (WGS) entry which is preliminary data.</text>
</comment>
<dbReference type="AlphaFoldDB" id="A0A0F8YSP2"/>
<protein>
    <submittedName>
        <fullName evidence="2">Uncharacterized protein</fullName>
    </submittedName>
</protein>
<accession>A0A0F8YSP2</accession>
<gene>
    <name evidence="2" type="ORF">LCGC14_2859860</name>
</gene>
<evidence type="ECO:0000313" key="2">
    <source>
        <dbReference type="EMBL" id="KKK76815.1"/>
    </source>
</evidence>
<evidence type="ECO:0000256" key="1">
    <source>
        <dbReference type="SAM" id="MobiDB-lite"/>
    </source>
</evidence>
<feature type="region of interest" description="Disordered" evidence="1">
    <location>
        <begin position="29"/>
        <end position="56"/>
    </location>
</feature>
<sequence length="151" mass="15823">MPDNEHEVQFIRKAEEQLSYYDPLEEARGLLDAEEKGLPPPPSPGMTQLVQPGGQQKEGRGVFSDVLLQAAVGAPRDFLANTAQTFADLNLALGNLAPASVEGDIDVPGIPLDPVAAFGTMRVEDIVPDIAGKPETAAGGFARGAATFLLG</sequence>
<proteinExistence type="predicted"/>
<organism evidence="2">
    <name type="scientific">marine sediment metagenome</name>
    <dbReference type="NCBI Taxonomy" id="412755"/>
    <lineage>
        <taxon>unclassified sequences</taxon>
        <taxon>metagenomes</taxon>
        <taxon>ecological metagenomes</taxon>
    </lineage>
</organism>
<name>A0A0F8YSP2_9ZZZZ</name>
<dbReference type="EMBL" id="LAZR01055242">
    <property type="protein sequence ID" value="KKK76815.1"/>
    <property type="molecule type" value="Genomic_DNA"/>
</dbReference>